<reference evidence="1 2" key="1">
    <citation type="submission" date="2019-06" db="EMBL/GenBank/DDBJ databases">
        <title>Whole genome shotgun sequence of Corynebacterium variabile NBRC 15286.</title>
        <authorList>
            <person name="Hosoyama A."/>
            <person name="Uohara A."/>
            <person name="Ohji S."/>
            <person name="Ichikawa N."/>
        </authorList>
    </citation>
    <scope>NUCLEOTIDE SEQUENCE [LARGE SCALE GENOMIC DNA]</scope>
    <source>
        <strain evidence="1 2">NBRC 15286</strain>
    </source>
</reference>
<name>A0A4Y4C2Z0_9CORY</name>
<gene>
    <name evidence="1" type="ORF">CVA01_08310</name>
</gene>
<organism evidence="1 2">
    <name type="scientific">Corynebacterium variabile</name>
    <dbReference type="NCBI Taxonomy" id="1727"/>
    <lineage>
        <taxon>Bacteria</taxon>
        <taxon>Bacillati</taxon>
        <taxon>Actinomycetota</taxon>
        <taxon>Actinomycetes</taxon>
        <taxon>Mycobacteriales</taxon>
        <taxon>Corynebacteriaceae</taxon>
        <taxon>Corynebacterium</taxon>
    </lineage>
</organism>
<evidence type="ECO:0000313" key="1">
    <source>
        <dbReference type="EMBL" id="GEC85517.1"/>
    </source>
</evidence>
<evidence type="ECO:0000313" key="2">
    <source>
        <dbReference type="Proteomes" id="UP000319986"/>
    </source>
</evidence>
<comment type="caution">
    <text evidence="1">The sequence shown here is derived from an EMBL/GenBank/DDBJ whole genome shotgun (WGS) entry which is preliminary data.</text>
</comment>
<protein>
    <submittedName>
        <fullName evidence="1">Uncharacterized protein</fullName>
    </submittedName>
</protein>
<accession>A0A4Y4C2Z0</accession>
<dbReference type="Proteomes" id="UP000319986">
    <property type="component" value="Unassembled WGS sequence"/>
</dbReference>
<dbReference type="AlphaFoldDB" id="A0A4Y4C2Z0"/>
<dbReference type="EMBL" id="BJNT01000005">
    <property type="protein sequence ID" value="GEC85517.1"/>
    <property type="molecule type" value="Genomic_DNA"/>
</dbReference>
<sequence>MISAASRPVVVATQSCNQARISGTVVGALAGVVDIELERRLSWRGTSGSDRGGRGFATIGSGHRRGYIDGDRWIATFSRIYSIPVRNRGVR</sequence>
<proteinExistence type="predicted"/>